<feature type="coiled-coil region" evidence="2">
    <location>
        <begin position="879"/>
        <end position="922"/>
    </location>
</feature>
<protein>
    <submittedName>
        <fullName evidence="4">Uncharacterized protein</fullName>
    </submittedName>
</protein>
<accession>A0ABR3IZL4</accession>
<evidence type="ECO:0000256" key="3">
    <source>
        <dbReference type="SAM" id="MobiDB-lite"/>
    </source>
</evidence>
<reference evidence="5" key="1">
    <citation type="submission" date="2024-06" db="EMBL/GenBank/DDBJ databases">
        <title>Multi-omics analyses provide insights into the biosynthesis of the anticancer antibiotic pleurotin in Hohenbuehelia grisea.</title>
        <authorList>
            <person name="Weaver J.A."/>
            <person name="Alberti F."/>
        </authorList>
    </citation>
    <scope>NUCLEOTIDE SEQUENCE [LARGE SCALE GENOMIC DNA]</scope>
    <source>
        <strain evidence="5">T-177</strain>
    </source>
</reference>
<gene>
    <name evidence="4" type="ORF">HGRIS_008955</name>
</gene>
<evidence type="ECO:0000313" key="5">
    <source>
        <dbReference type="Proteomes" id="UP001556367"/>
    </source>
</evidence>
<dbReference type="EMBL" id="JASNQZ010000012">
    <property type="protein sequence ID" value="KAL0948830.1"/>
    <property type="molecule type" value="Genomic_DNA"/>
</dbReference>
<keyword evidence="2" id="KW-0175">Coiled coil</keyword>
<dbReference type="PANTHER" id="PTHR13037">
    <property type="entry name" value="FORMIN"/>
    <property type="match status" value="1"/>
</dbReference>
<dbReference type="PANTHER" id="PTHR13037:SF24">
    <property type="entry name" value="POLYCOMB PROTEIN PCL-RELATED"/>
    <property type="match status" value="1"/>
</dbReference>
<organism evidence="4 5">
    <name type="scientific">Hohenbuehelia grisea</name>
    <dbReference type="NCBI Taxonomy" id="104357"/>
    <lineage>
        <taxon>Eukaryota</taxon>
        <taxon>Fungi</taxon>
        <taxon>Dikarya</taxon>
        <taxon>Basidiomycota</taxon>
        <taxon>Agaricomycotina</taxon>
        <taxon>Agaricomycetes</taxon>
        <taxon>Agaricomycetidae</taxon>
        <taxon>Agaricales</taxon>
        <taxon>Pleurotineae</taxon>
        <taxon>Pleurotaceae</taxon>
        <taxon>Hohenbuehelia</taxon>
    </lineage>
</organism>
<keyword evidence="5" id="KW-1185">Reference proteome</keyword>
<feature type="region of interest" description="Disordered" evidence="3">
    <location>
        <begin position="769"/>
        <end position="796"/>
    </location>
</feature>
<comment type="caution">
    <text evidence="4">The sequence shown here is derived from an EMBL/GenBank/DDBJ whole genome shotgun (WGS) entry which is preliminary data.</text>
</comment>
<name>A0ABR3IZL4_9AGAR</name>
<proteinExistence type="predicted"/>
<evidence type="ECO:0000256" key="1">
    <source>
        <dbReference type="ARBA" id="ARBA00022581"/>
    </source>
</evidence>
<evidence type="ECO:0000313" key="4">
    <source>
        <dbReference type="EMBL" id="KAL0948830.1"/>
    </source>
</evidence>
<evidence type="ECO:0000256" key="2">
    <source>
        <dbReference type="SAM" id="Coils"/>
    </source>
</evidence>
<feature type="region of interest" description="Disordered" evidence="3">
    <location>
        <begin position="115"/>
        <end position="144"/>
    </location>
</feature>
<dbReference type="Proteomes" id="UP001556367">
    <property type="component" value="Unassembled WGS sequence"/>
</dbReference>
<sequence>MFCVRRETVLGKRVGSWNHITDLCFSPSPLPRPLRTRLRLAFFSPSPPPPARPLRTHRVYGLLLAPPPQLALCAHAYSWLSFSPSPPPPACPLRTRVWPSARHHRLFFLAVTTTSSSPSAHPSCVRPSSRPPPPSSPSAHARMAFCSTPPPPARPLRTRTAFFSPPPPSWPSAHPSCVRPSARHRLLLALCAHIVHTAFCLPPPPPACSRSPRHPPRCPLRTCVRLSLLATTTSWSPSARFERVYMVLFSSAPRSNTINQSLSALHTVHIKTQSGAPAHVSPDTPFSLILHPANFSRHDGKPKSDPTAWNVTVDDHSKERHVPSANSPAEAALMSDGAHKIVSNNRRWNHLLQPAPAAPLYCRQRGKYLVIGNKYNVAIVHLRLEGCIVGVTREVHDEIVGTSIAVQTFNKSRMTWETRRSYRLPPRFVEPGSSPLQNRTVTVLVSFVSKDWAWMIVDHLRFARVHIYTPPADVPLTADSFKPGSTDWDSNIFNPTIFANVAWDWIEEPADAEKAFREFFASDYAQSSDRTILHVFLKPRKQDQFASGIGRHLIMDILFLAAIFPGTPLFMVTPEMQERLLVAIKKYMSSLQGEEYLRDVCKVPGSQQSNPFRFNDNANAAYFRGWVHWHHCTKAMLDWDLFCLYARLGCLDYNHVLGQPYDPQLAEAFLRKYTQRQRISTKEQFVWRPVMFRSDREPGVRSVNAPHNSGFWTVMVCKIPSSFRGHVITLVTSDLAKFAFTTTIGPEQFRVWVLNRINYRELSKSLKNCPPKAVKHTRSEGGRRRKERTTHNTITRSSADHVRKPYVMDKEMKKYVLPGAYSTFFENTYEAQEQEKINAAKAAAKAAKGGCVDSDQEWFEIIPKGRVRGTQSHLDMSRVNILKEHLRRAEARKLEIEKETARKRAQEERRKAADEAAGITRLPNGVILHAHKIRFVT</sequence>
<keyword evidence="1" id="KW-0945">Host-virus interaction</keyword>